<accession>A0A8J7R3N2</accession>
<protein>
    <submittedName>
        <fullName evidence="3">WGxxGxxG-CTERM domain-containing protein</fullName>
    </submittedName>
</protein>
<reference evidence="3" key="1">
    <citation type="submission" date="2021-03" db="EMBL/GenBank/DDBJ databases">
        <title>Genome sequencing and assembly of Tianweitania sediminis.</title>
        <authorList>
            <person name="Chhetri G."/>
        </authorList>
    </citation>
    <scope>NUCLEOTIDE SEQUENCE</scope>
    <source>
        <strain evidence="3">Z8</strain>
    </source>
</reference>
<dbReference type="NCBIfam" id="NF038039">
    <property type="entry name" value="WGxxGxxG-CTERM"/>
    <property type="match status" value="1"/>
</dbReference>
<dbReference type="RefSeq" id="WP_209337208.1">
    <property type="nucleotide sequence ID" value="NZ_JAGIYY010000011.1"/>
</dbReference>
<evidence type="ECO:0000256" key="1">
    <source>
        <dbReference type="SAM" id="Phobius"/>
    </source>
</evidence>
<dbReference type="EMBL" id="JAGIYY010000011">
    <property type="protein sequence ID" value="MBP0441182.1"/>
    <property type="molecule type" value="Genomic_DNA"/>
</dbReference>
<evidence type="ECO:0000256" key="2">
    <source>
        <dbReference type="SAM" id="SignalP"/>
    </source>
</evidence>
<sequence>MQKLLLVLGTTCLITFAAPALVQSQTTPVETTPAETTTTAVQADDDDGFDLGWLGLLGLIGLAGLRGRRDDRHHVGTTTR</sequence>
<gene>
    <name evidence="3" type="ORF">J5Y06_21245</name>
</gene>
<evidence type="ECO:0000313" key="3">
    <source>
        <dbReference type="EMBL" id="MBP0441182.1"/>
    </source>
</evidence>
<comment type="caution">
    <text evidence="3">The sequence shown here is derived from an EMBL/GenBank/DDBJ whole genome shotgun (WGS) entry which is preliminary data.</text>
</comment>
<proteinExistence type="predicted"/>
<dbReference type="Proteomes" id="UP000666240">
    <property type="component" value="Unassembled WGS sequence"/>
</dbReference>
<feature type="signal peptide" evidence="2">
    <location>
        <begin position="1"/>
        <end position="22"/>
    </location>
</feature>
<dbReference type="AlphaFoldDB" id="A0A8J7R3N2"/>
<keyword evidence="2" id="KW-0732">Signal</keyword>
<keyword evidence="1" id="KW-0472">Membrane</keyword>
<feature type="transmembrane region" description="Helical" evidence="1">
    <location>
        <begin position="48"/>
        <end position="65"/>
    </location>
</feature>
<name>A0A8J7R3N2_9HYPH</name>
<evidence type="ECO:0000313" key="4">
    <source>
        <dbReference type="Proteomes" id="UP000666240"/>
    </source>
</evidence>
<keyword evidence="4" id="KW-1185">Reference proteome</keyword>
<dbReference type="NCBIfam" id="NF041742">
    <property type="entry name" value="WGxxGxxG_fam"/>
    <property type="match status" value="1"/>
</dbReference>
<keyword evidence="1" id="KW-1133">Transmembrane helix</keyword>
<feature type="chain" id="PRO_5035321012" evidence="2">
    <location>
        <begin position="23"/>
        <end position="80"/>
    </location>
</feature>
<organism evidence="3 4">
    <name type="scientific">Tianweitania sediminis</name>
    <dbReference type="NCBI Taxonomy" id="1502156"/>
    <lineage>
        <taxon>Bacteria</taxon>
        <taxon>Pseudomonadati</taxon>
        <taxon>Pseudomonadota</taxon>
        <taxon>Alphaproteobacteria</taxon>
        <taxon>Hyphomicrobiales</taxon>
        <taxon>Phyllobacteriaceae</taxon>
        <taxon>Tianweitania</taxon>
    </lineage>
</organism>
<keyword evidence="1" id="KW-0812">Transmembrane</keyword>